<feature type="domain" description="LIM zinc-binding" evidence="13">
    <location>
        <begin position="142"/>
        <end position="204"/>
    </location>
</feature>
<evidence type="ECO:0000313" key="16">
    <source>
        <dbReference type="Proteomes" id="UP000594260"/>
    </source>
</evidence>
<evidence type="ECO:0000256" key="1">
    <source>
        <dbReference type="ARBA" id="ARBA00004123"/>
    </source>
</evidence>
<dbReference type="AlphaFoldDB" id="A0A7M7K6R8"/>
<sequence length="523" mass="56623">MKGEGRRRPVDADMTNLQWSRGADGDDDEEHEDEEEDVATAQTRQHEHAGTTPFGSGHAIADDNNPHGILNLQNPADGANRLEACSGCERPIVDRYIMKVRESSWHESCLVCSVCHQHLDTSCYSRDRRIFCKSDYDRLFGAKCAACTGSIAPAELVMKALEQVYHLSCFLCCTCGRQLQRGDEYVLRSGRLYCRQDFEKEIHLLQQLRGNVEAAVVPVNGVSVTGQTLLPGTLTGPGTVPTGVTVAGGGVGAVGAPGAQRPDGRRGPKRPRTMLTTAQRRAFKASFEISQKPCRKVREALAKETGLSVRIVQVWFQNQRAKLKKIQRKQQQQQRNGGSGTVARTAQSNCGDSSESEIASSTRDSCRRSEDGRQSASPDLVGSSPYRLALHELDSAGGSPSYNIVPSTVGGLPYDSPHSMPFYAQSEQAFMKTEIGADSESSLGGLEDVLIGSAQRTTRQGCPTGGDDEAAALLARSFTGSLHGNALNTINPLNPIDRLYSMQSSYFNSAASPGEDQLRVQNA</sequence>
<protein>
    <submittedName>
        <fullName evidence="15">Uncharacterized protein</fullName>
    </submittedName>
</protein>
<evidence type="ECO:0000256" key="8">
    <source>
        <dbReference type="ARBA" id="ARBA00023242"/>
    </source>
</evidence>
<dbReference type="SMART" id="SM00389">
    <property type="entry name" value="HOX"/>
    <property type="match status" value="1"/>
</dbReference>
<keyword evidence="7 9" id="KW-0371">Homeobox</keyword>
<dbReference type="GO" id="GO:0030182">
    <property type="term" value="P:neuron differentiation"/>
    <property type="evidence" value="ECO:0007669"/>
    <property type="project" value="TreeGrafter"/>
</dbReference>
<evidence type="ECO:0000313" key="15">
    <source>
        <dbReference type="EnsemblMetazoa" id="XP_022656446"/>
    </source>
</evidence>
<keyword evidence="3" id="KW-0677">Repeat</keyword>
<keyword evidence="8 9" id="KW-0539">Nucleus</keyword>
<proteinExistence type="predicted"/>
<keyword evidence="2 10" id="KW-0479">Metal-binding</keyword>
<dbReference type="PROSITE" id="PS00478">
    <property type="entry name" value="LIM_DOMAIN_1"/>
    <property type="match status" value="1"/>
</dbReference>
<feature type="compositionally biased region" description="Acidic residues" evidence="12">
    <location>
        <begin position="25"/>
        <end position="38"/>
    </location>
</feature>
<evidence type="ECO:0000256" key="3">
    <source>
        <dbReference type="ARBA" id="ARBA00022737"/>
    </source>
</evidence>
<keyword evidence="16" id="KW-1185">Reference proteome</keyword>
<keyword evidence="6 9" id="KW-0238">DNA-binding</keyword>
<feature type="domain" description="Homeobox" evidence="14">
    <location>
        <begin position="266"/>
        <end position="326"/>
    </location>
</feature>
<dbReference type="SMART" id="SM00132">
    <property type="entry name" value="LIM"/>
    <property type="match status" value="2"/>
</dbReference>
<dbReference type="FunFam" id="2.10.110.10:FF:000006">
    <property type="entry name" value="LIM homeobox transcription factor 1-beta"/>
    <property type="match status" value="1"/>
</dbReference>
<feature type="region of interest" description="Disordered" evidence="12">
    <location>
        <begin position="326"/>
        <end position="383"/>
    </location>
</feature>
<organism evidence="15 16">
    <name type="scientific">Varroa destructor</name>
    <name type="common">Honeybee mite</name>
    <dbReference type="NCBI Taxonomy" id="109461"/>
    <lineage>
        <taxon>Eukaryota</taxon>
        <taxon>Metazoa</taxon>
        <taxon>Ecdysozoa</taxon>
        <taxon>Arthropoda</taxon>
        <taxon>Chelicerata</taxon>
        <taxon>Arachnida</taxon>
        <taxon>Acari</taxon>
        <taxon>Parasitiformes</taxon>
        <taxon>Mesostigmata</taxon>
        <taxon>Gamasina</taxon>
        <taxon>Dermanyssoidea</taxon>
        <taxon>Varroidae</taxon>
        <taxon>Varroa</taxon>
    </lineage>
</organism>
<dbReference type="CDD" id="cd00086">
    <property type="entry name" value="homeodomain"/>
    <property type="match status" value="1"/>
</dbReference>
<evidence type="ECO:0000256" key="9">
    <source>
        <dbReference type="PROSITE-ProRule" id="PRU00108"/>
    </source>
</evidence>
<evidence type="ECO:0000256" key="2">
    <source>
        <dbReference type="ARBA" id="ARBA00022723"/>
    </source>
</evidence>
<evidence type="ECO:0000256" key="11">
    <source>
        <dbReference type="RuleBase" id="RU000682"/>
    </source>
</evidence>
<dbReference type="PROSITE" id="PS00027">
    <property type="entry name" value="HOMEOBOX_1"/>
    <property type="match status" value="1"/>
</dbReference>
<keyword evidence="4 10" id="KW-0862">Zinc</keyword>
<feature type="DNA-binding region" description="Homeobox" evidence="9">
    <location>
        <begin position="268"/>
        <end position="327"/>
    </location>
</feature>
<accession>A0A7M7K6R8</accession>
<dbReference type="GeneID" id="111248399"/>
<dbReference type="GO" id="GO:0000981">
    <property type="term" value="F:DNA-binding transcription factor activity, RNA polymerase II-specific"/>
    <property type="evidence" value="ECO:0007669"/>
    <property type="project" value="InterPro"/>
</dbReference>
<dbReference type="EnsemblMetazoa" id="XM_022800711">
    <property type="protein sequence ID" value="XP_022656446"/>
    <property type="gene ID" value="LOC111248399"/>
</dbReference>
<feature type="compositionally biased region" description="Basic and acidic residues" evidence="12">
    <location>
        <begin position="1"/>
        <end position="11"/>
    </location>
</feature>
<dbReference type="Pfam" id="PF00412">
    <property type="entry name" value="LIM"/>
    <property type="match status" value="2"/>
</dbReference>
<evidence type="ECO:0000259" key="14">
    <source>
        <dbReference type="PROSITE" id="PS50071"/>
    </source>
</evidence>
<dbReference type="GO" id="GO:0005634">
    <property type="term" value="C:nucleus"/>
    <property type="evidence" value="ECO:0007669"/>
    <property type="project" value="UniProtKB-SubCell"/>
</dbReference>
<evidence type="ECO:0000256" key="10">
    <source>
        <dbReference type="PROSITE-ProRule" id="PRU00125"/>
    </source>
</evidence>
<dbReference type="CDD" id="cd09371">
    <property type="entry name" value="LIM1_Lmx1b"/>
    <property type="match status" value="1"/>
</dbReference>
<dbReference type="InterPro" id="IPR001356">
    <property type="entry name" value="HD"/>
</dbReference>
<reference evidence="15" key="1">
    <citation type="submission" date="2021-01" db="UniProtKB">
        <authorList>
            <consortium name="EnsemblMetazoa"/>
        </authorList>
    </citation>
    <scope>IDENTIFICATION</scope>
</reference>
<dbReference type="InterPro" id="IPR009057">
    <property type="entry name" value="Homeodomain-like_sf"/>
</dbReference>
<dbReference type="SUPFAM" id="SSF57716">
    <property type="entry name" value="Glucocorticoid receptor-like (DNA-binding domain)"/>
    <property type="match status" value="2"/>
</dbReference>
<dbReference type="PROSITE" id="PS50023">
    <property type="entry name" value="LIM_DOMAIN_2"/>
    <property type="match status" value="2"/>
</dbReference>
<dbReference type="InterPro" id="IPR017970">
    <property type="entry name" value="Homeobox_CS"/>
</dbReference>
<dbReference type="RefSeq" id="XP_022656446.1">
    <property type="nucleotide sequence ID" value="XM_022800711.1"/>
</dbReference>
<dbReference type="FunFam" id="1.10.10.60:FF:000448">
    <property type="entry name" value="LIM/homeobox protein Lhx4"/>
    <property type="match status" value="1"/>
</dbReference>
<feature type="compositionally biased region" description="Basic and acidic residues" evidence="12">
    <location>
        <begin position="364"/>
        <end position="373"/>
    </location>
</feature>
<comment type="subcellular location">
    <subcellularLocation>
        <location evidence="1 9 11">Nucleus</location>
    </subcellularLocation>
</comment>
<dbReference type="PANTHER" id="PTHR24208:SF166">
    <property type="entry name" value="LIM HOMEOBOX TRANSCRIPTION FACTOR 1 ALPHA, ISOFORM B"/>
    <property type="match status" value="1"/>
</dbReference>
<dbReference type="Gene3D" id="2.10.110.10">
    <property type="entry name" value="Cysteine Rich Protein"/>
    <property type="match status" value="2"/>
</dbReference>
<keyword evidence="5 10" id="KW-0440">LIM domain</keyword>
<evidence type="ECO:0000256" key="6">
    <source>
        <dbReference type="ARBA" id="ARBA00023125"/>
    </source>
</evidence>
<evidence type="ECO:0000256" key="12">
    <source>
        <dbReference type="SAM" id="MobiDB-lite"/>
    </source>
</evidence>
<evidence type="ECO:0000256" key="5">
    <source>
        <dbReference type="ARBA" id="ARBA00023038"/>
    </source>
</evidence>
<feature type="compositionally biased region" description="Polar residues" evidence="12">
    <location>
        <begin position="342"/>
        <end position="363"/>
    </location>
</feature>
<name>A0A7M7K6R8_VARDE</name>
<evidence type="ECO:0000256" key="4">
    <source>
        <dbReference type="ARBA" id="ARBA00022833"/>
    </source>
</evidence>
<dbReference type="Pfam" id="PF00046">
    <property type="entry name" value="Homeodomain"/>
    <property type="match status" value="1"/>
</dbReference>
<dbReference type="PANTHER" id="PTHR24208">
    <property type="entry name" value="LIM/HOMEOBOX PROTEIN LHX"/>
    <property type="match status" value="1"/>
</dbReference>
<dbReference type="PROSITE" id="PS50071">
    <property type="entry name" value="HOMEOBOX_2"/>
    <property type="match status" value="1"/>
</dbReference>
<dbReference type="InterPro" id="IPR001781">
    <property type="entry name" value="Znf_LIM"/>
</dbReference>
<evidence type="ECO:0000259" key="13">
    <source>
        <dbReference type="PROSITE" id="PS50023"/>
    </source>
</evidence>
<dbReference type="InterPro" id="IPR050453">
    <property type="entry name" value="LIM_Homeobox_TF"/>
</dbReference>
<dbReference type="SUPFAM" id="SSF46689">
    <property type="entry name" value="Homeodomain-like"/>
    <property type="match status" value="1"/>
</dbReference>
<dbReference type="GO" id="GO:0046872">
    <property type="term" value="F:metal ion binding"/>
    <property type="evidence" value="ECO:0007669"/>
    <property type="project" value="UniProtKB-KW"/>
</dbReference>
<dbReference type="GO" id="GO:0000977">
    <property type="term" value="F:RNA polymerase II transcription regulatory region sequence-specific DNA binding"/>
    <property type="evidence" value="ECO:0007669"/>
    <property type="project" value="TreeGrafter"/>
</dbReference>
<feature type="region of interest" description="Disordered" evidence="12">
    <location>
        <begin position="251"/>
        <end position="275"/>
    </location>
</feature>
<evidence type="ECO:0000256" key="7">
    <source>
        <dbReference type="ARBA" id="ARBA00023155"/>
    </source>
</evidence>
<dbReference type="Gene3D" id="1.10.10.60">
    <property type="entry name" value="Homeodomain-like"/>
    <property type="match status" value="1"/>
</dbReference>
<feature type="region of interest" description="Disordered" evidence="12">
    <location>
        <begin position="1"/>
        <end position="72"/>
    </location>
</feature>
<feature type="domain" description="LIM zinc-binding" evidence="13">
    <location>
        <begin position="83"/>
        <end position="141"/>
    </location>
</feature>
<dbReference type="Proteomes" id="UP000594260">
    <property type="component" value="Unplaced"/>
</dbReference>